<proteinExistence type="predicted"/>
<keyword evidence="2" id="KW-0158">Chromosome</keyword>
<evidence type="ECO:0000256" key="7">
    <source>
        <dbReference type="ARBA" id="ARBA00022833"/>
    </source>
</evidence>
<dbReference type="InterPro" id="IPR046341">
    <property type="entry name" value="SET_dom_sf"/>
</dbReference>
<dbReference type="InterPro" id="IPR050973">
    <property type="entry name" value="H3K9_Histone-Lys_N-MTase"/>
</dbReference>
<keyword evidence="5" id="KW-0949">S-adenosyl-L-methionine</keyword>
<accession>A0ABM1MNU5</accession>
<dbReference type="Pfam" id="PF00856">
    <property type="entry name" value="SET"/>
    <property type="match status" value="1"/>
</dbReference>
<keyword evidence="7" id="KW-0862">Zinc</keyword>
<evidence type="ECO:0000313" key="11">
    <source>
        <dbReference type="RefSeq" id="XP_017776245.1"/>
    </source>
</evidence>
<dbReference type="Pfam" id="PF05033">
    <property type="entry name" value="Pre-SET"/>
    <property type="match status" value="1"/>
</dbReference>
<dbReference type="InterPro" id="IPR003616">
    <property type="entry name" value="Post-SET_dom"/>
</dbReference>
<dbReference type="InterPro" id="IPR007728">
    <property type="entry name" value="Pre-SET_dom"/>
</dbReference>
<reference evidence="11" key="1">
    <citation type="submission" date="2025-08" db="UniProtKB">
        <authorList>
            <consortium name="RefSeq"/>
        </authorList>
    </citation>
    <scope>IDENTIFICATION</scope>
    <source>
        <tissue evidence="11">Whole Larva</tissue>
    </source>
</reference>
<dbReference type="RefSeq" id="XP_017776245.1">
    <property type="nucleotide sequence ID" value="XM_017920756.1"/>
</dbReference>
<evidence type="ECO:0000256" key="1">
    <source>
        <dbReference type="ARBA" id="ARBA00004286"/>
    </source>
</evidence>
<name>A0ABM1MNU5_NICVS</name>
<dbReference type="PROSITE" id="PS50280">
    <property type="entry name" value="SET"/>
    <property type="match status" value="1"/>
</dbReference>
<keyword evidence="4" id="KW-0808">Transferase</keyword>
<evidence type="ECO:0000259" key="9">
    <source>
        <dbReference type="PROSITE" id="PS50868"/>
    </source>
</evidence>
<dbReference type="Gene3D" id="2.170.270.10">
    <property type="entry name" value="SET domain"/>
    <property type="match status" value="1"/>
</dbReference>
<gene>
    <name evidence="11" type="primary">LOC108562428</name>
</gene>
<comment type="subcellular location">
    <subcellularLocation>
        <location evidence="1">Chromosome</location>
    </subcellularLocation>
</comment>
<keyword evidence="6" id="KW-0479">Metal-binding</keyword>
<evidence type="ECO:0000256" key="2">
    <source>
        <dbReference type="ARBA" id="ARBA00022454"/>
    </source>
</evidence>
<dbReference type="GeneID" id="108562428"/>
<feature type="domain" description="Post-SET" evidence="9">
    <location>
        <begin position="230"/>
        <end position="246"/>
    </location>
</feature>
<evidence type="ECO:0000256" key="6">
    <source>
        <dbReference type="ARBA" id="ARBA00022723"/>
    </source>
</evidence>
<keyword evidence="3" id="KW-0489">Methyltransferase</keyword>
<organism evidence="10 11">
    <name type="scientific">Nicrophorus vespilloides</name>
    <name type="common">Boreal carrion beetle</name>
    <dbReference type="NCBI Taxonomy" id="110193"/>
    <lineage>
        <taxon>Eukaryota</taxon>
        <taxon>Metazoa</taxon>
        <taxon>Ecdysozoa</taxon>
        <taxon>Arthropoda</taxon>
        <taxon>Hexapoda</taxon>
        <taxon>Insecta</taxon>
        <taxon>Pterygota</taxon>
        <taxon>Neoptera</taxon>
        <taxon>Endopterygota</taxon>
        <taxon>Coleoptera</taxon>
        <taxon>Polyphaga</taxon>
        <taxon>Staphyliniformia</taxon>
        <taxon>Silphidae</taxon>
        <taxon>Nicrophorinae</taxon>
        <taxon>Nicrophorus</taxon>
    </lineage>
</organism>
<feature type="domain" description="SET" evidence="8">
    <location>
        <begin position="96"/>
        <end position="220"/>
    </location>
</feature>
<evidence type="ECO:0000313" key="10">
    <source>
        <dbReference type="Proteomes" id="UP000695000"/>
    </source>
</evidence>
<dbReference type="SMART" id="SM00317">
    <property type="entry name" value="SET"/>
    <property type="match status" value="1"/>
</dbReference>
<sequence length="249" mass="28159">MNDPYESLISSGNYSFLYTPTSIPTNETEEYFNEEYVGCLCTDICRADCPCYSRTGTIYEDGRIVQINDMPSYECNANCSCASKCSLKLVQFGPNSNMDIRWTEKKGYGLFAKSRIPKDSFICEYAGEIIGKNEAELRYHNRAVVGESNYIFWAREHFGDKTIETIIDPTSIGNIGRFANHSCKPNCNLLLIRIDCAYPKVCLFSNRIIDAEQEITFDYGSCESVQPSLIENPCHCEEANCKGKLTEDL</sequence>
<evidence type="ECO:0000256" key="3">
    <source>
        <dbReference type="ARBA" id="ARBA00022603"/>
    </source>
</evidence>
<keyword evidence="10" id="KW-1185">Reference proteome</keyword>
<evidence type="ECO:0000259" key="8">
    <source>
        <dbReference type="PROSITE" id="PS50280"/>
    </source>
</evidence>
<dbReference type="PANTHER" id="PTHR46223">
    <property type="entry name" value="HISTONE-LYSINE N-METHYLTRANSFERASE SUV39H"/>
    <property type="match status" value="1"/>
</dbReference>
<evidence type="ECO:0000256" key="5">
    <source>
        <dbReference type="ARBA" id="ARBA00022691"/>
    </source>
</evidence>
<dbReference type="PROSITE" id="PS50868">
    <property type="entry name" value="POST_SET"/>
    <property type="match status" value="1"/>
</dbReference>
<protein>
    <submittedName>
        <fullName evidence="11">Probable histone-lysine N-methyltransferase set-23</fullName>
    </submittedName>
</protein>
<dbReference type="PANTHER" id="PTHR46223:SF3">
    <property type="entry name" value="HISTONE-LYSINE N-METHYLTRANSFERASE SET-23"/>
    <property type="match status" value="1"/>
</dbReference>
<dbReference type="Proteomes" id="UP000695000">
    <property type="component" value="Unplaced"/>
</dbReference>
<dbReference type="InterPro" id="IPR001214">
    <property type="entry name" value="SET_dom"/>
</dbReference>
<dbReference type="SUPFAM" id="SSF82199">
    <property type="entry name" value="SET domain"/>
    <property type="match status" value="1"/>
</dbReference>
<evidence type="ECO:0000256" key="4">
    <source>
        <dbReference type="ARBA" id="ARBA00022679"/>
    </source>
</evidence>